<dbReference type="EMBL" id="BGZK01000026">
    <property type="protein sequence ID" value="GBP07519.1"/>
    <property type="molecule type" value="Genomic_DNA"/>
</dbReference>
<organism evidence="1 2">
    <name type="scientific">Eumeta variegata</name>
    <name type="common">Bagworm moth</name>
    <name type="synonym">Eumeta japonica</name>
    <dbReference type="NCBI Taxonomy" id="151549"/>
    <lineage>
        <taxon>Eukaryota</taxon>
        <taxon>Metazoa</taxon>
        <taxon>Ecdysozoa</taxon>
        <taxon>Arthropoda</taxon>
        <taxon>Hexapoda</taxon>
        <taxon>Insecta</taxon>
        <taxon>Pterygota</taxon>
        <taxon>Neoptera</taxon>
        <taxon>Endopterygota</taxon>
        <taxon>Lepidoptera</taxon>
        <taxon>Glossata</taxon>
        <taxon>Ditrysia</taxon>
        <taxon>Tineoidea</taxon>
        <taxon>Psychidae</taxon>
        <taxon>Oiketicinae</taxon>
        <taxon>Eumeta</taxon>
    </lineage>
</organism>
<evidence type="ECO:0000313" key="1">
    <source>
        <dbReference type="EMBL" id="GBP07519.1"/>
    </source>
</evidence>
<dbReference type="AlphaFoldDB" id="A0A4C1SZ97"/>
<reference evidence="1 2" key="1">
    <citation type="journal article" date="2019" name="Commun. Biol.">
        <title>The bagworm genome reveals a unique fibroin gene that provides high tensile strength.</title>
        <authorList>
            <person name="Kono N."/>
            <person name="Nakamura H."/>
            <person name="Ohtoshi R."/>
            <person name="Tomita M."/>
            <person name="Numata K."/>
            <person name="Arakawa K."/>
        </authorList>
    </citation>
    <scope>NUCLEOTIDE SEQUENCE [LARGE SCALE GENOMIC DNA]</scope>
</reference>
<protein>
    <submittedName>
        <fullName evidence="1">Uncharacterized protein</fullName>
    </submittedName>
</protein>
<name>A0A4C1SZ97_EUMVA</name>
<comment type="caution">
    <text evidence="1">The sequence shown here is derived from an EMBL/GenBank/DDBJ whole genome shotgun (WGS) entry which is preliminary data.</text>
</comment>
<accession>A0A4C1SZ97</accession>
<evidence type="ECO:0000313" key="2">
    <source>
        <dbReference type="Proteomes" id="UP000299102"/>
    </source>
</evidence>
<sequence>MDIRKEIVRHVPDNWDEFAVTSHDRHGNNHRTKEEYTLRLDSTRLKMAVRIATGAVAHVGGSEGFAIGRRSRHNFPRNIGRRLLPYKALNCSRTAFWECAVCSLSPSRDR</sequence>
<dbReference type="Proteomes" id="UP000299102">
    <property type="component" value="Unassembled WGS sequence"/>
</dbReference>
<gene>
    <name evidence="1" type="ORF">EVAR_4861_1</name>
</gene>
<dbReference type="OrthoDB" id="409956at2759"/>
<keyword evidence="2" id="KW-1185">Reference proteome</keyword>
<proteinExistence type="predicted"/>